<organism evidence="1 2">
    <name type="scientific">Syntrophus aciditrophicus (strain SB)</name>
    <dbReference type="NCBI Taxonomy" id="56780"/>
    <lineage>
        <taxon>Bacteria</taxon>
        <taxon>Pseudomonadati</taxon>
        <taxon>Thermodesulfobacteriota</taxon>
        <taxon>Syntrophia</taxon>
        <taxon>Syntrophales</taxon>
        <taxon>Syntrophaceae</taxon>
        <taxon>Syntrophus</taxon>
    </lineage>
</organism>
<protein>
    <submittedName>
        <fullName evidence="1">Hypothetical exported protein</fullName>
    </submittedName>
</protein>
<dbReference type="EMBL" id="CP000252">
    <property type="protein sequence ID" value="ABC78936.1"/>
    <property type="molecule type" value="Genomic_DNA"/>
</dbReference>
<sequence>MKLLWRIRQLSAIGLLISSLLAVSAIPLFAEEEKPTADLSVSALTKYVWRGQELSRDSIVLQPSATIGYRDFSVNLWGNLDTSPCQADKTLNDSDNWTETDITLGYNHAFGPVTTGVGYIYYALSALQTGGRDLPDSQEVYASLGVNALFSPTLTVYKEISHYKQWYFLLGMSHAFALNDRVTLKLAATASYLKSGDSDDYPEIDSDYQPTGDEYNNFHDGVLSMSLPVTLVKHLTVTPSLSYVFPLCEDAKHEMKYRGLQGDDPSNRDSSYLYGGLTVSFAF</sequence>
<proteinExistence type="predicted"/>
<gene>
    <name evidence="1" type="ORF">SYN_01621</name>
</gene>
<dbReference type="RefSeq" id="WP_011418951.1">
    <property type="nucleotide sequence ID" value="NC_007759.1"/>
</dbReference>
<dbReference type="eggNOG" id="ENOG50303C3">
    <property type="taxonomic scope" value="Bacteria"/>
</dbReference>
<dbReference type="HOGENOM" id="CLU_088955_0_0_7"/>
<dbReference type="OrthoDB" id="9782545at2"/>
<dbReference type="KEGG" id="sat:SYN_01621"/>
<dbReference type="STRING" id="56780.SYN_01621"/>
<evidence type="ECO:0000313" key="1">
    <source>
        <dbReference type="EMBL" id="ABC78936.1"/>
    </source>
</evidence>
<keyword evidence="2" id="KW-1185">Reference proteome</keyword>
<accession>Q2LXX6</accession>
<evidence type="ECO:0000313" key="2">
    <source>
        <dbReference type="Proteomes" id="UP000001933"/>
    </source>
</evidence>
<dbReference type="Proteomes" id="UP000001933">
    <property type="component" value="Chromosome"/>
</dbReference>
<reference evidence="1 2" key="1">
    <citation type="journal article" date="2007" name="Proc. Natl. Acad. Sci. U.S.A.">
        <title>The genome of Syntrophus aciditrophicus: life at the thermodynamic limit of microbial growth.</title>
        <authorList>
            <person name="McInerney M.J."/>
            <person name="Rohlin L."/>
            <person name="Mouttaki H."/>
            <person name="Kim U."/>
            <person name="Krupp R.S."/>
            <person name="Rios-Hernandez L."/>
            <person name="Sieber J."/>
            <person name="Struchtemeyer C.G."/>
            <person name="Bhattacharyya A."/>
            <person name="Campbell J.W."/>
            <person name="Gunsalus R.P."/>
        </authorList>
    </citation>
    <scope>NUCLEOTIDE SEQUENCE [LARGE SCALE GENOMIC DNA]</scope>
    <source>
        <strain evidence="1 2">SB</strain>
    </source>
</reference>
<dbReference type="InParanoid" id="Q2LXX6"/>
<name>Q2LXX6_SYNAS</name>
<dbReference type="AlphaFoldDB" id="Q2LXX6"/>